<dbReference type="PANTHER" id="PTHR10209:SF776">
    <property type="entry name" value="2OG-FE(II) OXYGENASE FAMILY OXIDOREDUCTASE"/>
    <property type="match status" value="1"/>
</dbReference>
<organism evidence="7 8">
    <name type="scientific">Kingdonia uniflora</name>
    <dbReference type="NCBI Taxonomy" id="39325"/>
    <lineage>
        <taxon>Eukaryota</taxon>
        <taxon>Viridiplantae</taxon>
        <taxon>Streptophyta</taxon>
        <taxon>Embryophyta</taxon>
        <taxon>Tracheophyta</taxon>
        <taxon>Spermatophyta</taxon>
        <taxon>Magnoliopsida</taxon>
        <taxon>Ranunculales</taxon>
        <taxon>Circaeasteraceae</taxon>
        <taxon>Kingdonia</taxon>
    </lineage>
</organism>
<keyword evidence="8" id="KW-1185">Reference proteome</keyword>
<proteinExistence type="inferred from homology"/>
<reference evidence="7 8" key="1">
    <citation type="journal article" date="2020" name="IScience">
        <title>Genome Sequencing of the Endangered Kingdonia uniflora (Circaeasteraceae, Ranunculales) Reveals Potential Mechanisms of Evolutionary Specialization.</title>
        <authorList>
            <person name="Sun Y."/>
            <person name="Deng T."/>
            <person name="Zhang A."/>
            <person name="Moore M.J."/>
            <person name="Landis J.B."/>
            <person name="Lin N."/>
            <person name="Zhang H."/>
            <person name="Zhang X."/>
            <person name="Huang J."/>
            <person name="Zhang X."/>
            <person name="Sun H."/>
            <person name="Wang H."/>
        </authorList>
    </citation>
    <scope>NUCLEOTIDE SEQUENCE [LARGE SCALE GENOMIC DNA]</scope>
    <source>
        <strain evidence="7">TB1705</strain>
        <tissue evidence="7">Leaf</tissue>
    </source>
</reference>
<dbReference type="InterPro" id="IPR027443">
    <property type="entry name" value="IPNS-like_sf"/>
</dbReference>
<dbReference type="PANTHER" id="PTHR10209">
    <property type="entry name" value="OXIDOREDUCTASE, 2OG-FE II OXYGENASE FAMILY PROTEIN"/>
    <property type="match status" value="1"/>
</dbReference>
<evidence type="ECO:0000259" key="6">
    <source>
        <dbReference type="PROSITE" id="PS51471"/>
    </source>
</evidence>
<dbReference type="Gene3D" id="2.60.120.330">
    <property type="entry name" value="B-lactam Antibiotic, Isopenicillin N Synthase, Chain"/>
    <property type="match status" value="1"/>
</dbReference>
<evidence type="ECO:0000313" key="8">
    <source>
        <dbReference type="Proteomes" id="UP000541444"/>
    </source>
</evidence>
<dbReference type="EMBL" id="JACGCM010001456">
    <property type="protein sequence ID" value="KAF6154821.1"/>
    <property type="molecule type" value="Genomic_DNA"/>
</dbReference>
<evidence type="ECO:0000256" key="4">
    <source>
        <dbReference type="ARBA" id="ARBA00023004"/>
    </source>
</evidence>
<dbReference type="GO" id="GO:0046872">
    <property type="term" value="F:metal ion binding"/>
    <property type="evidence" value="ECO:0007669"/>
    <property type="project" value="UniProtKB-KW"/>
</dbReference>
<evidence type="ECO:0000256" key="2">
    <source>
        <dbReference type="ARBA" id="ARBA00022723"/>
    </source>
</evidence>
<dbReference type="FunFam" id="2.60.120.330:FF:000005">
    <property type="entry name" value="1-aminocyclopropane-1-carboxylate oxidase homolog 1"/>
    <property type="match status" value="1"/>
</dbReference>
<name>A0A7J7MIZ3_9MAGN</name>
<dbReference type="Proteomes" id="UP000541444">
    <property type="component" value="Unassembled WGS sequence"/>
</dbReference>
<keyword evidence="3 5" id="KW-0560">Oxidoreductase</keyword>
<gene>
    <name evidence="7" type="ORF">GIB67_032433</name>
</gene>
<dbReference type="InterPro" id="IPR044861">
    <property type="entry name" value="IPNS-like_FE2OG_OXY"/>
</dbReference>
<dbReference type="GO" id="GO:0051213">
    <property type="term" value="F:dioxygenase activity"/>
    <property type="evidence" value="ECO:0007669"/>
    <property type="project" value="UniProtKB-ARBA"/>
</dbReference>
<dbReference type="Pfam" id="PF14226">
    <property type="entry name" value="DIOX_N"/>
    <property type="match status" value="1"/>
</dbReference>
<evidence type="ECO:0000256" key="3">
    <source>
        <dbReference type="ARBA" id="ARBA00023002"/>
    </source>
</evidence>
<keyword evidence="2 5" id="KW-0479">Metal-binding</keyword>
<dbReference type="OrthoDB" id="288590at2759"/>
<dbReference type="PROSITE" id="PS51471">
    <property type="entry name" value="FE2OG_OXY"/>
    <property type="match status" value="1"/>
</dbReference>
<keyword evidence="4 5" id="KW-0408">Iron</keyword>
<accession>A0A7J7MIZ3</accession>
<dbReference type="SUPFAM" id="SSF51197">
    <property type="entry name" value="Clavaminate synthase-like"/>
    <property type="match status" value="1"/>
</dbReference>
<evidence type="ECO:0000256" key="1">
    <source>
        <dbReference type="ARBA" id="ARBA00008056"/>
    </source>
</evidence>
<dbReference type="InterPro" id="IPR026992">
    <property type="entry name" value="DIOX_N"/>
</dbReference>
<dbReference type="Pfam" id="PF03171">
    <property type="entry name" value="2OG-FeII_Oxy"/>
    <property type="match status" value="1"/>
</dbReference>
<evidence type="ECO:0000256" key="5">
    <source>
        <dbReference type="RuleBase" id="RU003682"/>
    </source>
</evidence>
<evidence type="ECO:0000313" key="7">
    <source>
        <dbReference type="EMBL" id="KAF6154821.1"/>
    </source>
</evidence>
<sequence>MSTNNSNYDRLKELKAFDDLKAGVKGLVDTGLTKVPQIFIHPSENLHTANTYNLQIPVIDLDDTRNKDNVIREIREASETWGFFQVVNHGIPIHVLEEMLQGVLRFYEEPNEVKVNYFTRAWDRKVRYGSNFDLYSSRAANWRDTLFCAMAPEHPDPEEFPVACRNIILEYSKQVERLGITLFGLLSEALRVKPEYLKDMDCAKGRAILCHYYPACPEPELTMGTTKHSDPDFLSVLLQDHISGLQALHQGQWVDVPPVPGALVVNIGDLLQASISAFNTVFILRFGPLSLIGLLSHTAKTKHQFDLISDEQAK</sequence>
<dbReference type="InterPro" id="IPR005123">
    <property type="entry name" value="Oxoglu/Fe-dep_dioxygenase_dom"/>
</dbReference>
<feature type="domain" description="Fe2OG dioxygenase" evidence="6">
    <location>
        <begin position="204"/>
        <end position="314"/>
    </location>
</feature>
<protein>
    <recommendedName>
        <fullName evidence="6">Fe2OG dioxygenase domain-containing protein</fullName>
    </recommendedName>
</protein>
<comment type="caution">
    <text evidence="7">The sequence shown here is derived from an EMBL/GenBank/DDBJ whole genome shotgun (WGS) entry which is preliminary data.</text>
</comment>
<comment type="similarity">
    <text evidence="1 5">Belongs to the iron/ascorbate-dependent oxidoreductase family.</text>
</comment>
<dbReference type="AlphaFoldDB" id="A0A7J7MIZ3"/>